<sequence length="109" mass="12254">PPYEAVDLHRNNAQNAAGLPKMLNESHILIAQSLCYTQGGVVMVTPCSLLPALLSFHFGKRQGPSLYQLCISQRYIIKETTEKNIFRHTGLYVQMTEEKVPSFSMKKVS</sequence>
<reference evidence="1" key="2">
    <citation type="submission" date="2025-09" db="UniProtKB">
        <authorList>
            <consortium name="Ensembl"/>
        </authorList>
    </citation>
    <scope>IDENTIFICATION</scope>
</reference>
<reference evidence="1" key="1">
    <citation type="submission" date="2025-08" db="UniProtKB">
        <authorList>
            <consortium name="Ensembl"/>
        </authorList>
    </citation>
    <scope>IDENTIFICATION</scope>
</reference>
<organism evidence="1 2">
    <name type="scientific">Seriola lalandi dorsalis</name>
    <dbReference type="NCBI Taxonomy" id="1841481"/>
    <lineage>
        <taxon>Eukaryota</taxon>
        <taxon>Metazoa</taxon>
        <taxon>Chordata</taxon>
        <taxon>Craniata</taxon>
        <taxon>Vertebrata</taxon>
        <taxon>Euteleostomi</taxon>
        <taxon>Actinopterygii</taxon>
        <taxon>Neopterygii</taxon>
        <taxon>Teleostei</taxon>
        <taxon>Neoteleostei</taxon>
        <taxon>Acanthomorphata</taxon>
        <taxon>Carangaria</taxon>
        <taxon>Carangiformes</taxon>
        <taxon>Carangidae</taxon>
        <taxon>Seriola</taxon>
    </lineage>
</organism>
<proteinExistence type="predicted"/>
<accession>A0A3B4YF23</accession>
<name>A0A3B4YF23_SERLL</name>
<evidence type="ECO:0000313" key="2">
    <source>
        <dbReference type="Proteomes" id="UP000261360"/>
    </source>
</evidence>
<protein>
    <submittedName>
        <fullName evidence="1">Uncharacterized protein</fullName>
    </submittedName>
</protein>
<dbReference type="AlphaFoldDB" id="A0A3B4YF23"/>
<dbReference type="Ensembl" id="ENSSLDT00000027495.1">
    <property type="protein sequence ID" value="ENSSLDP00000026678.1"/>
    <property type="gene ID" value="ENSSLDG00000020735.1"/>
</dbReference>
<dbReference type="Proteomes" id="UP000261360">
    <property type="component" value="Unplaced"/>
</dbReference>
<evidence type="ECO:0000313" key="1">
    <source>
        <dbReference type="Ensembl" id="ENSSLDP00000026678.1"/>
    </source>
</evidence>
<keyword evidence="2" id="KW-1185">Reference proteome</keyword>